<dbReference type="GO" id="GO:0035556">
    <property type="term" value="P:intracellular signal transduction"/>
    <property type="evidence" value="ECO:0007669"/>
    <property type="project" value="InterPro"/>
</dbReference>
<dbReference type="GO" id="GO:0006171">
    <property type="term" value="P:cAMP biosynthetic process"/>
    <property type="evidence" value="ECO:0007669"/>
    <property type="project" value="TreeGrafter"/>
</dbReference>
<dbReference type="Proteomes" id="UP000469346">
    <property type="component" value="Unassembled WGS sequence"/>
</dbReference>
<gene>
    <name evidence="4" type="ORF">G3N55_03510</name>
</gene>
<dbReference type="AlphaFoldDB" id="A0A6N9TL06"/>
<sequence>MPRREPPFDAPEPRHRKGRRTSLLLGAAITLATALLMCARPAVFELFERKSLDLRAQFRGEAAPPGNVTIIAIDDASLRRLGRFPWPRRRFARLLDVLAPLKPRLVVLDLIFSEPEADDPLLAEAMARSGNVLLAAYFTFGGPKGPDPPPRSSLRTAAVPVAGGVAPPEADSVTLPVPLLGRNALAVGHINLFPDPDGVVRWEPLLVGYRGRAYASLSLAAAARALELRGTDVTASGGRLHLGPDRRIPLDPFGRTLLHYYGGAGCFPTLSFADVLDGRFDPGLVRGRIVLVGATAVGVYDLRVTPFSPNMPGVEKHAHVISSLLEGRVLRRASFAVNLWILLATGLFFSWAAARSRAAGATAVALGGLAALLVSAAVLYSRLGLWVNVIYPGSNVVAVLIAVLAYKFAVEDRFARRIRRIFSAYVTERVVNELIRSPEMVKLGGLRREITILFCDLRDFTPFSEAHSPEEVVRRLNEFLTAMSEIVLAWDGTLDKFVGDQIVAFWNAPLPQPDHAVRAVACALEMERRLEDLQAGWRAAGKEPLRMGIGLNTGEALVGNIGAEGKKMEYTAIGDTVNLGARVEGLTRWFDVPVLVTRSTAEAVAPRLGRPPLEGVRFESLGEATVKGRRRPVEVFRPIRDQEPAPPSGAGNAAKSSSASPERAEEG</sequence>
<evidence type="ECO:0000256" key="2">
    <source>
        <dbReference type="SAM" id="Phobius"/>
    </source>
</evidence>
<feature type="transmembrane region" description="Helical" evidence="2">
    <location>
        <begin position="335"/>
        <end position="354"/>
    </location>
</feature>
<dbReference type="SMART" id="SM01080">
    <property type="entry name" value="CHASE2"/>
    <property type="match status" value="1"/>
</dbReference>
<reference evidence="4 5" key="1">
    <citation type="submission" date="2020-02" db="EMBL/GenBank/DDBJ databases">
        <title>Comparative genomics of sulfur disproportionating microorganisms.</title>
        <authorList>
            <person name="Ward L.M."/>
            <person name="Bertran E."/>
            <person name="Johnston D.T."/>
        </authorList>
    </citation>
    <scope>NUCLEOTIDE SEQUENCE [LARGE SCALE GENOMIC DNA]</scope>
    <source>
        <strain evidence="4 5">DSM 100025</strain>
    </source>
</reference>
<protein>
    <submittedName>
        <fullName evidence="4">Adenylate/guanylate cyclase domain-containing protein</fullName>
    </submittedName>
</protein>
<dbReference type="SMART" id="SM00044">
    <property type="entry name" value="CYCc"/>
    <property type="match status" value="1"/>
</dbReference>
<comment type="caution">
    <text evidence="4">The sequence shown here is derived from an EMBL/GenBank/DDBJ whole genome shotgun (WGS) entry which is preliminary data.</text>
</comment>
<keyword evidence="2" id="KW-0812">Transmembrane</keyword>
<keyword evidence="2" id="KW-0472">Membrane</keyword>
<evidence type="ECO:0000259" key="3">
    <source>
        <dbReference type="PROSITE" id="PS50125"/>
    </source>
</evidence>
<evidence type="ECO:0000313" key="5">
    <source>
        <dbReference type="Proteomes" id="UP000469346"/>
    </source>
</evidence>
<dbReference type="PROSITE" id="PS50125">
    <property type="entry name" value="GUANYLATE_CYCLASE_2"/>
    <property type="match status" value="1"/>
</dbReference>
<feature type="domain" description="Guanylate cyclase" evidence="3">
    <location>
        <begin position="451"/>
        <end position="584"/>
    </location>
</feature>
<organism evidence="4 5">
    <name type="scientific">Dissulfurirhabdus thermomarina</name>
    <dbReference type="NCBI Taxonomy" id="1765737"/>
    <lineage>
        <taxon>Bacteria</taxon>
        <taxon>Deltaproteobacteria</taxon>
        <taxon>Dissulfurirhabdaceae</taxon>
        <taxon>Dissulfurirhabdus</taxon>
    </lineage>
</organism>
<dbReference type="PANTHER" id="PTHR43081">
    <property type="entry name" value="ADENYLATE CYCLASE, TERMINAL-DIFFERENTIATION SPECIFIC-RELATED"/>
    <property type="match status" value="1"/>
</dbReference>
<proteinExistence type="predicted"/>
<dbReference type="CDD" id="cd07302">
    <property type="entry name" value="CHD"/>
    <property type="match status" value="1"/>
</dbReference>
<dbReference type="InterPro" id="IPR029787">
    <property type="entry name" value="Nucleotide_cyclase"/>
</dbReference>
<feature type="compositionally biased region" description="Low complexity" evidence="1">
    <location>
        <begin position="648"/>
        <end position="661"/>
    </location>
</feature>
<name>A0A6N9TL06_DISTH</name>
<dbReference type="InterPro" id="IPR050697">
    <property type="entry name" value="Adenylyl/Guanylyl_Cyclase_3/4"/>
</dbReference>
<dbReference type="EMBL" id="JAAGRR010000024">
    <property type="protein sequence ID" value="NDY41915.1"/>
    <property type="molecule type" value="Genomic_DNA"/>
</dbReference>
<dbReference type="GO" id="GO:0004016">
    <property type="term" value="F:adenylate cyclase activity"/>
    <property type="evidence" value="ECO:0007669"/>
    <property type="project" value="UniProtKB-ARBA"/>
</dbReference>
<dbReference type="Gene3D" id="3.30.70.1230">
    <property type="entry name" value="Nucleotide cyclase"/>
    <property type="match status" value="1"/>
</dbReference>
<evidence type="ECO:0000256" key="1">
    <source>
        <dbReference type="SAM" id="MobiDB-lite"/>
    </source>
</evidence>
<dbReference type="Pfam" id="PF00211">
    <property type="entry name" value="Guanylate_cyc"/>
    <property type="match status" value="1"/>
</dbReference>
<dbReference type="InterPro" id="IPR001054">
    <property type="entry name" value="A/G_cyclase"/>
</dbReference>
<dbReference type="Pfam" id="PF05226">
    <property type="entry name" value="CHASE2"/>
    <property type="match status" value="1"/>
</dbReference>
<keyword evidence="5" id="KW-1185">Reference proteome</keyword>
<feature type="transmembrane region" description="Helical" evidence="2">
    <location>
        <begin position="389"/>
        <end position="410"/>
    </location>
</feature>
<feature type="transmembrane region" description="Helical" evidence="2">
    <location>
        <begin position="361"/>
        <end position="383"/>
    </location>
</feature>
<feature type="compositionally biased region" description="Basic and acidic residues" evidence="1">
    <location>
        <begin position="631"/>
        <end position="643"/>
    </location>
</feature>
<evidence type="ECO:0000313" key="4">
    <source>
        <dbReference type="EMBL" id="NDY41915.1"/>
    </source>
</evidence>
<feature type="region of interest" description="Disordered" evidence="1">
    <location>
        <begin position="629"/>
        <end position="667"/>
    </location>
</feature>
<dbReference type="SUPFAM" id="SSF55073">
    <property type="entry name" value="Nucleotide cyclase"/>
    <property type="match status" value="1"/>
</dbReference>
<dbReference type="InterPro" id="IPR007890">
    <property type="entry name" value="CHASE2"/>
</dbReference>
<keyword evidence="2" id="KW-1133">Transmembrane helix</keyword>
<accession>A0A6N9TL06</accession>
<dbReference type="RefSeq" id="WP_163298068.1">
    <property type="nucleotide sequence ID" value="NZ_JAAGRR010000024.1"/>
</dbReference>
<dbReference type="PANTHER" id="PTHR43081:SF1">
    <property type="entry name" value="ADENYLATE CYCLASE, TERMINAL-DIFFERENTIATION SPECIFIC"/>
    <property type="match status" value="1"/>
</dbReference>